<gene>
    <name evidence="3" type="ordered locus">AALP_Aa7g093000</name>
</gene>
<sequence>MGLVRDGGSDDRSHLVPDEPLVPKMMPSGLHVPMTRREGTKDHCPEVSSTPMSTEDPTGIDGFEDFDHAENLRSQVEDTRDFFHYEDPGLPPGNVDKAAPKKRVKVRPNPLGSTLSKEKCGISEEIELVVPSPADRADAKPPRYLTLFKNYFDQCLLWFLLPRFLMRFLAAHNACLAQINPRGFRHLIGVYVLSIKCSVDINIKHLSSLLDFRVRDRSEELKNSVTNASEMALIAGFPSKDDHFEDRFFFVEIFEKTVEVDLKPVFPEISTNFVPAMHKELSSWKGIWKRSFSRKRIKRALSVEIIPRKKVSASRVAAPPVSRLLRDEAYMAAKSQASEFSLFFNRLFGDYDEDVHSGDHELHVAKEANAVLQSRLEELTEQNQVLERGASSVQKIKKDYDAKLARPKSRCTNGEEKIALLKQQLSSASDLQSTRIGEAVTEAKDEMARGFARRVSEVAGLLTEIGGKAQNNMLNLAEIDVNLEFIGLLQGPTRPDLPTEVKALRERRHPVYDAPDVDESKATN</sequence>
<dbReference type="AlphaFoldDB" id="A0A087GGY0"/>
<accession>A0A087GGY0</accession>
<evidence type="ECO:0000313" key="3">
    <source>
        <dbReference type="EMBL" id="KFK29132.1"/>
    </source>
</evidence>
<name>A0A087GGY0_ARAAL</name>
<feature type="region of interest" description="Disordered" evidence="2">
    <location>
        <begin position="1"/>
        <end position="58"/>
    </location>
</feature>
<keyword evidence="4" id="KW-1185">Reference proteome</keyword>
<evidence type="ECO:0000256" key="1">
    <source>
        <dbReference type="SAM" id="Coils"/>
    </source>
</evidence>
<dbReference type="OrthoDB" id="1114078at2759"/>
<proteinExistence type="predicted"/>
<dbReference type="OMA" id="CPVEEAF"/>
<organism evidence="3 4">
    <name type="scientific">Arabis alpina</name>
    <name type="common">Alpine rock-cress</name>
    <dbReference type="NCBI Taxonomy" id="50452"/>
    <lineage>
        <taxon>Eukaryota</taxon>
        <taxon>Viridiplantae</taxon>
        <taxon>Streptophyta</taxon>
        <taxon>Embryophyta</taxon>
        <taxon>Tracheophyta</taxon>
        <taxon>Spermatophyta</taxon>
        <taxon>Magnoliopsida</taxon>
        <taxon>eudicotyledons</taxon>
        <taxon>Gunneridae</taxon>
        <taxon>Pentapetalae</taxon>
        <taxon>rosids</taxon>
        <taxon>malvids</taxon>
        <taxon>Brassicales</taxon>
        <taxon>Brassicaceae</taxon>
        <taxon>Arabideae</taxon>
        <taxon>Arabis</taxon>
    </lineage>
</organism>
<feature type="compositionally biased region" description="Polar residues" evidence="2">
    <location>
        <begin position="47"/>
        <end position="56"/>
    </location>
</feature>
<feature type="coiled-coil region" evidence="1">
    <location>
        <begin position="362"/>
        <end position="396"/>
    </location>
</feature>
<evidence type="ECO:0000256" key="2">
    <source>
        <dbReference type="SAM" id="MobiDB-lite"/>
    </source>
</evidence>
<protein>
    <recommendedName>
        <fullName evidence="5">DUF1204 domain-containing protein</fullName>
    </recommendedName>
</protein>
<feature type="compositionally biased region" description="Basic and acidic residues" evidence="2">
    <location>
        <begin position="7"/>
        <end position="17"/>
    </location>
</feature>
<feature type="region of interest" description="Disordered" evidence="2">
    <location>
        <begin position="501"/>
        <end position="524"/>
    </location>
</feature>
<keyword evidence="1" id="KW-0175">Coiled coil</keyword>
<reference evidence="4" key="1">
    <citation type="journal article" date="2015" name="Nat. Plants">
        <title>Genome expansion of Arabis alpina linked with retrotransposition and reduced symmetric DNA methylation.</title>
        <authorList>
            <person name="Willing E.M."/>
            <person name="Rawat V."/>
            <person name="Mandakova T."/>
            <person name="Maumus F."/>
            <person name="James G.V."/>
            <person name="Nordstroem K.J."/>
            <person name="Becker C."/>
            <person name="Warthmann N."/>
            <person name="Chica C."/>
            <person name="Szarzynska B."/>
            <person name="Zytnicki M."/>
            <person name="Albani M.C."/>
            <person name="Kiefer C."/>
            <person name="Bergonzi S."/>
            <person name="Castaings L."/>
            <person name="Mateos J.L."/>
            <person name="Berns M.C."/>
            <person name="Bujdoso N."/>
            <person name="Piofczyk T."/>
            <person name="de Lorenzo L."/>
            <person name="Barrero-Sicilia C."/>
            <person name="Mateos I."/>
            <person name="Piednoel M."/>
            <person name="Hagmann J."/>
            <person name="Chen-Min-Tao R."/>
            <person name="Iglesias-Fernandez R."/>
            <person name="Schuster S.C."/>
            <person name="Alonso-Blanco C."/>
            <person name="Roudier F."/>
            <person name="Carbonero P."/>
            <person name="Paz-Ares J."/>
            <person name="Davis S.J."/>
            <person name="Pecinka A."/>
            <person name="Quesneville H."/>
            <person name="Colot V."/>
            <person name="Lysak M.A."/>
            <person name="Weigel D."/>
            <person name="Coupland G."/>
            <person name="Schneeberger K."/>
        </authorList>
    </citation>
    <scope>NUCLEOTIDE SEQUENCE [LARGE SCALE GENOMIC DNA]</scope>
    <source>
        <strain evidence="4">cv. Pajares</strain>
    </source>
</reference>
<dbReference type="Proteomes" id="UP000029120">
    <property type="component" value="Chromosome 7"/>
</dbReference>
<dbReference type="EMBL" id="CM002875">
    <property type="protein sequence ID" value="KFK29132.1"/>
    <property type="molecule type" value="Genomic_DNA"/>
</dbReference>
<dbReference type="Gramene" id="KFK29132">
    <property type="protein sequence ID" value="KFK29132"/>
    <property type="gene ID" value="AALP_AA7G093000"/>
</dbReference>
<evidence type="ECO:0000313" key="4">
    <source>
        <dbReference type="Proteomes" id="UP000029120"/>
    </source>
</evidence>
<evidence type="ECO:0008006" key="5">
    <source>
        <dbReference type="Google" id="ProtNLM"/>
    </source>
</evidence>
<feature type="compositionally biased region" description="Basic and acidic residues" evidence="2">
    <location>
        <begin position="35"/>
        <end position="45"/>
    </location>
</feature>